<dbReference type="GO" id="GO:0015225">
    <property type="term" value="F:biotin transmembrane transporter activity"/>
    <property type="evidence" value="ECO:0007669"/>
    <property type="project" value="UniProtKB-UniRule"/>
</dbReference>
<feature type="transmembrane region" description="Helical" evidence="9">
    <location>
        <begin position="12"/>
        <end position="31"/>
    </location>
</feature>
<feature type="transmembrane region" description="Helical" evidence="9">
    <location>
        <begin position="60"/>
        <end position="83"/>
    </location>
</feature>
<keyword evidence="11" id="KW-1185">Reference proteome</keyword>
<keyword evidence="4 8" id="KW-1003">Cell membrane</keyword>
<feature type="transmembrane region" description="Helical" evidence="9">
    <location>
        <begin position="89"/>
        <end position="105"/>
    </location>
</feature>
<evidence type="ECO:0000256" key="3">
    <source>
        <dbReference type="ARBA" id="ARBA00022448"/>
    </source>
</evidence>
<feature type="transmembrane region" description="Helical" evidence="9">
    <location>
        <begin position="112"/>
        <end position="135"/>
    </location>
</feature>
<evidence type="ECO:0000256" key="5">
    <source>
        <dbReference type="ARBA" id="ARBA00022692"/>
    </source>
</evidence>
<dbReference type="Gene3D" id="1.10.1760.20">
    <property type="match status" value="1"/>
</dbReference>
<dbReference type="PANTHER" id="PTHR34295:SF4">
    <property type="entry name" value="BIOTIN TRANSPORTER BIOY-RELATED"/>
    <property type="match status" value="1"/>
</dbReference>
<accession>A0A0U1L0B4</accession>
<dbReference type="Pfam" id="PF02632">
    <property type="entry name" value="BioY"/>
    <property type="match status" value="1"/>
</dbReference>
<keyword evidence="3 8" id="KW-0813">Transport</keyword>
<gene>
    <name evidence="10" type="ORF">SpAn4DRAFT_2339</name>
</gene>
<dbReference type="GO" id="GO:0005886">
    <property type="term" value="C:plasma membrane"/>
    <property type="evidence" value="ECO:0007669"/>
    <property type="project" value="UniProtKB-SubCell"/>
</dbReference>
<name>A0A0U1L0B4_9FIRM</name>
<evidence type="ECO:0000256" key="6">
    <source>
        <dbReference type="ARBA" id="ARBA00022989"/>
    </source>
</evidence>
<organism evidence="10 11">
    <name type="scientific">Sporomusa ovata</name>
    <dbReference type="NCBI Taxonomy" id="2378"/>
    <lineage>
        <taxon>Bacteria</taxon>
        <taxon>Bacillati</taxon>
        <taxon>Bacillota</taxon>
        <taxon>Negativicutes</taxon>
        <taxon>Selenomonadales</taxon>
        <taxon>Sporomusaceae</taxon>
        <taxon>Sporomusa</taxon>
    </lineage>
</organism>
<feature type="transmembrane region" description="Helical" evidence="9">
    <location>
        <begin position="147"/>
        <end position="172"/>
    </location>
</feature>
<keyword evidence="5 9" id="KW-0812">Transmembrane</keyword>
<keyword evidence="7 8" id="KW-0472">Membrane</keyword>
<evidence type="ECO:0000313" key="11">
    <source>
        <dbReference type="Proteomes" id="UP000049855"/>
    </source>
</evidence>
<reference evidence="11" key="1">
    <citation type="submission" date="2015-03" db="EMBL/GenBank/DDBJ databases">
        <authorList>
            <person name="Nijsse Bart"/>
        </authorList>
    </citation>
    <scope>NUCLEOTIDE SEQUENCE [LARGE SCALE GENOMIC DNA]</scope>
</reference>
<dbReference type="AlphaFoldDB" id="A0A0U1L0B4"/>
<evidence type="ECO:0000256" key="1">
    <source>
        <dbReference type="ARBA" id="ARBA00004651"/>
    </source>
</evidence>
<comment type="similarity">
    <text evidence="2 8">Belongs to the BioY family.</text>
</comment>
<evidence type="ECO:0000256" key="4">
    <source>
        <dbReference type="ARBA" id="ARBA00022475"/>
    </source>
</evidence>
<dbReference type="PIRSF" id="PIRSF016661">
    <property type="entry name" value="BioY"/>
    <property type="match status" value="1"/>
</dbReference>
<comment type="subcellular location">
    <subcellularLocation>
        <location evidence="1 8">Cell membrane</location>
        <topology evidence="1 8">Multi-pass membrane protein</topology>
    </subcellularLocation>
</comment>
<dbReference type="Proteomes" id="UP000049855">
    <property type="component" value="Unassembled WGS sequence"/>
</dbReference>
<keyword evidence="6 9" id="KW-1133">Transmembrane helix</keyword>
<evidence type="ECO:0000256" key="8">
    <source>
        <dbReference type="PIRNR" id="PIRNR016661"/>
    </source>
</evidence>
<proteinExistence type="inferred from homology"/>
<dbReference type="InterPro" id="IPR003784">
    <property type="entry name" value="BioY"/>
</dbReference>
<protein>
    <recommendedName>
        <fullName evidence="8">Biotin transporter</fullName>
    </recommendedName>
</protein>
<evidence type="ECO:0000256" key="9">
    <source>
        <dbReference type="SAM" id="Phobius"/>
    </source>
</evidence>
<dbReference type="EMBL" id="CTRP01000012">
    <property type="protein sequence ID" value="CQR73107.1"/>
    <property type="molecule type" value="Genomic_DNA"/>
</dbReference>
<evidence type="ECO:0000256" key="2">
    <source>
        <dbReference type="ARBA" id="ARBA00010692"/>
    </source>
</evidence>
<evidence type="ECO:0000256" key="7">
    <source>
        <dbReference type="ARBA" id="ARBA00023136"/>
    </source>
</evidence>
<evidence type="ECO:0000313" key="10">
    <source>
        <dbReference type="EMBL" id="CQR73107.1"/>
    </source>
</evidence>
<dbReference type="PANTHER" id="PTHR34295">
    <property type="entry name" value="BIOTIN TRANSPORTER BIOY"/>
    <property type="match status" value="1"/>
</dbReference>
<sequence>MNTKGNLTDFIYAALFAALTAVLGFVSIPLPFSPVPVSGQSLGIMLAGSILTVRQALFSVLTFILIGAAGIPVFSGFAGGIGVVFGPRGGYYFGFLVGVVVIALLRRHRNTIWCLALANSIGGIIIVYLFGILWLSFITGMGVEKAFMAGALPFIPGDLFKVFVATIIGVAINKRLPH</sequence>